<accession>A0A7S1HV74</accession>
<organism evidence="2">
    <name type="scientific">Eutreptiella gymnastica</name>
    <dbReference type="NCBI Taxonomy" id="73025"/>
    <lineage>
        <taxon>Eukaryota</taxon>
        <taxon>Discoba</taxon>
        <taxon>Euglenozoa</taxon>
        <taxon>Euglenida</taxon>
        <taxon>Spirocuta</taxon>
        <taxon>Euglenophyceae</taxon>
        <taxon>Eutreptiales</taxon>
        <taxon>Eutreptiaceae</taxon>
        <taxon>Eutreptiella</taxon>
    </lineage>
</organism>
<feature type="region of interest" description="Disordered" evidence="1">
    <location>
        <begin position="1"/>
        <end position="27"/>
    </location>
</feature>
<dbReference type="EMBL" id="HBGA01009189">
    <property type="protein sequence ID" value="CAD8992323.1"/>
    <property type="molecule type" value="Transcribed_RNA"/>
</dbReference>
<evidence type="ECO:0000256" key="1">
    <source>
        <dbReference type="SAM" id="MobiDB-lite"/>
    </source>
</evidence>
<name>A0A7S1HV74_9EUGL</name>
<gene>
    <name evidence="2" type="ORF">EGYM00392_LOCUS3370</name>
</gene>
<dbReference type="AlphaFoldDB" id="A0A7S1HV74"/>
<sequence>MKPPAAGSHIPTFRPQPKASKGPDTGLCPIPASQPCPAQMNVVHVLTPTCNQCTWTYQTLSVVRNNRTTGGNSGAADNATMDRATDDSHASLNLLSELAPWYLPWG</sequence>
<evidence type="ECO:0000313" key="2">
    <source>
        <dbReference type="EMBL" id="CAD8992323.1"/>
    </source>
</evidence>
<protein>
    <submittedName>
        <fullName evidence="2">Uncharacterized protein</fullName>
    </submittedName>
</protein>
<proteinExistence type="predicted"/>
<reference evidence="2" key="1">
    <citation type="submission" date="2021-01" db="EMBL/GenBank/DDBJ databases">
        <authorList>
            <person name="Corre E."/>
            <person name="Pelletier E."/>
            <person name="Niang G."/>
            <person name="Scheremetjew M."/>
            <person name="Finn R."/>
            <person name="Kale V."/>
            <person name="Holt S."/>
            <person name="Cochrane G."/>
            <person name="Meng A."/>
            <person name="Brown T."/>
            <person name="Cohen L."/>
        </authorList>
    </citation>
    <scope>NUCLEOTIDE SEQUENCE</scope>
    <source>
        <strain evidence="2">NIES-381</strain>
    </source>
</reference>